<dbReference type="SUPFAM" id="SSF55729">
    <property type="entry name" value="Acyl-CoA N-acyltransferases (Nat)"/>
    <property type="match status" value="2"/>
</dbReference>
<dbReference type="InterPro" id="IPR024320">
    <property type="entry name" value="LPG_synthase_C"/>
</dbReference>
<dbReference type="PIRSF" id="PIRSF018688">
    <property type="entry name" value="UCP018688"/>
    <property type="match status" value="1"/>
</dbReference>
<dbReference type="PANTHER" id="PTHR41373:SF1">
    <property type="entry name" value="PHOSPHATIDYLGLYCEROL LYSYLTRANSFERASE C-TERMINAL DOMAIN-CONTAINING PROTEIN"/>
    <property type="match status" value="1"/>
</dbReference>
<gene>
    <name evidence="2" type="ORF">ING2E5A_3063</name>
</gene>
<dbReference type="Pfam" id="PF09924">
    <property type="entry name" value="LPG_synthase_C"/>
    <property type="match status" value="1"/>
</dbReference>
<evidence type="ECO:0000313" key="2">
    <source>
        <dbReference type="EMBL" id="SCM59854.1"/>
    </source>
</evidence>
<evidence type="ECO:0000313" key="3">
    <source>
        <dbReference type="Proteomes" id="UP000178485"/>
    </source>
</evidence>
<accession>A0A1G4GBE3</accession>
<organism evidence="2 3">
    <name type="scientific">Petrimonas mucosa</name>
    <dbReference type="NCBI Taxonomy" id="1642646"/>
    <lineage>
        <taxon>Bacteria</taxon>
        <taxon>Pseudomonadati</taxon>
        <taxon>Bacteroidota</taxon>
        <taxon>Bacteroidia</taxon>
        <taxon>Bacteroidales</taxon>
        <taxon>Dysgonomonadaceae</taxon>
        <taxon>Petrimonas</taxon>
    </lineage>
</organism>
<dbReference type="AlphaFoldDB" id="A0A1G4GBE3"/>
<dbReference type="PANTHER" id="PTHR41373">
    <property type="entry name" value="DUF2156 DOMAIN-CONTAINING PROTEIN"/>
    <property type="match status" value="1"/>
</dbReference>
<name>A0A1G4GBE3_9BACT</name>
<evidence type="ECO:0000259" key="1">
    <source>
        <dbReference type="Pfam" id="PF09924"/>
    </source>
</evidence>
<reference evidence="2 3" key="1">
    <citation type="submission" date="2016-08" db="EMBL/GenBank/DDBJ databases">
        <authorList>
            <person name="Seilhamer J.J."/>
        </authorList>
    </citation>
    <scope>NUCLEOTIDE SEQUENCE [LARGE SCALE GENOMIC DNA]</scope>
    <source>
        <strain evidence="2">ING2-E5A</strain>
    </source>
</reference>
<sequence length="302" mass="35499">MLPFKPIELKDKEVINSYLCKQNYRASDLCFTNLFCWGKKFDTQFATKGEWFFVRFRDNNGRNSYLKPIGGRNIREAIDMIMDDHKQFDTVFQIRGLTREMMDEIEAEMPDIFDYKFNRSVSDYIYSSEKLVNLTGKKLQSKRNHINRFKRENEWEYGSLSGNPSLIKECKEMLDQWMEINMADKDPSLVYDDVATTLMLDNFEYLGLKGGGIRVRGKIVAFTIGEPLTRDTFVVHVEKAYTSIHGAYSIINQQFAEHETTGFTYINREEDMGFENLRNAKLSYQPDILLEKYNARLKDRSR</sequence>
<dbReference type="STRING" id="1642646.ING2E5A_3063"/>
<keyword evidence="3" id="KW-1185">Reference proteome</keyword>
<dbReference type="KEGG" id="pmuc:ING2E5A_3063"/>
<dbReference type="Gene3D" id="3.40.630.30">
    <property type="match status" value="1"/>
</dbReference>
<dbReference type="EMBL" id="LT608328">
    <property type="protein sequence ID" value="SCM59854.1"/>
    <property type="molecule type" value="Genomic_DNA"/>
</dbReference>
<proteinExistence type="predicted"/>
<dbReference type="InterPro" id="IPR016732">
    <property type="entry name" value="UCP018688"/>
</dbReference>
<feature type="domain" description="Phosphatidylglycerol lysyltransferase C-terminal" evidence="1">
    <location>
        <begin position="25"/>
        <end position="295"/>
    </location>
</feature>
<dbReference type="InterPro" id="IPR016181">
    <property type="entry name" value="Acyl_CoA_acyltransferase"/>
</dbReference>
<dbReference type="Proteomes" id="UP000178485">
    <property type="component" value="Chromosome i"/>
</dbReference>
<dbReference type="RefSeq" id="WP_071138068.1">
    <property type="nucleotide sequence ID" value="NZ_LT608328.1"/>
</dbReference>
<protein>
    <recommendedName>
        <fullName evidence="1">Phosphatidylglycerol lysyltransferase C-terminal domain-containing protein</fullName>
    </recommendedName>
</protein>